<sequence>MATESKITAVKLKSSAQQHVSASKPKFDSSALKKKIDSTSTRNPPDSKVKSVTTVTKSPNDSKMKSVTAVTKSTTDSKIKSATTTVTKSEVKSKATASSSKTITKKTTTTKVRERKVYNLPGQKHDPPEQKEPLRVFYESLSKQIPTSEMAEFWLMEHGLLSPDKAKKAFEKKQRKQKGLWTGGTPVKSSKPSTSTKTKTETLVRKQLPQGSKNGDIKAKKKIVSESDDDDDDFILSHKRRKW</sequence>
<proteinExistence type="evidence at transcript level"/>
<dbReference type="KEGG" id="lja:130727592"/>
<dbReference type="RefSeq" id="XP_057434754.1">
    <property type="nucleotide sequence ID" value="XM_057578771.1"/>
</dbReference>
<feature type="compositionally biased region" description="Low complexity" evidence="1">
    <location>
        <begin position="80"/>
        <end position="110"/>
    </location>
</feature>
<dbReference type="AlphaFoldDB" id="I3SXG2"/>
<dbReference type="GeneID" id="130727592"/>
<evidence type="ECO:0000256" key="1">
    <source>
        <dbReference type="SAM" id="MobiDB-lite"/>
    </source>
</evidence>
<dbReference type="OrthoDB" id="361835at2759"/>
<name>I3SXG2_LOTJA</name>
<dbReference type="PANTHER" id="PTHR33828">
    <property type="entry name" value="OS05G0596200 PROTEIN"/>
    <property type="match status" value="1"/>
</dbReference>
<accession>I3SXG2</accession>
<organism evidence="2">
    <name type="scientific">Lotus japonicus</name>
    <name type="common">Lotus corniculatus var. japonicus</name>
    <dbReference type="NCBI Taxonomy" id="34305"/>
    <lineage>
        <taxon>Eukaryota</taxon>
        <taxon>Viridiplantae</taxon>
        <taxon>Streptophyta</taxon>
        <taxon>Embryophyta</taxon>
        <taxon>Tracheophyta</taxon>
        <taxon>Spermatophyta</taxon>
        <taxon>Magnoliopsida</taxon>
        <taxon>eudicotyledons</taxon>
        <taxon>Gunneridae</taxon>
        <taxon>Pentapetalae</taxon>
        <taxon>rosids</taxon>
        <taxon>fabids</taxon>
        <taxon>Fabales</taxon>
        <taxon>Fabaceae</taxon>
        <taxon>Papilionoideae</taxon>
        <taxon>50 kb inversion clade</taxon>
        <taxon>NPAAA clade</taxon>
        <taxon>Hologalegina</taxon>
        <taxon>robinioid clade</taxon>
        <taxon>Loteae</taxon>
        <taxon>Lotus</taxon>
    </lineage>
</organism>
<dbReference type="PANTHER" id="PTHR33828:SF1">
    <property type="entry name" value="OS05G0596200 PROTEIN"/>
    <property type="match status" value="1"/>
</dbReference>
<evidence type="ECO:0000313" key="2">
    <source>
        <dbReference type="EMBL" id="AFK44954.1"/>
    </source>
</evidence>
<feature type="region of interest" description="Disordered" evidence="1">
    <location>
        <begin position="166"/>
        <end position="243"/>
    </location>
</feature>
<feature type="compositionally biased region" description="Low complexity" evidence="1">
    <location>
        <begin position="188"/>
        <end position="197"/>
    </location>
</feature>
<feature type="region of interest" description="Disordered" evidence="1">
    <location>
        <begin position="1"/>
        <end position="131"/>
    </location>
</feature>
<dbReference type="EMBL" id="BT145160">
    <property type="protein sequence ID" value="AFK44954.1"/>
    <property type="molecule type" value="mRNA"/>
</dbReference>
<feature type="compositionally biased region" description="Basic and acidic residues" evidence="1">
    <location>
        <begin position="111"/>
        <end position="131"/>
    </location>
</feature>
<protein>
    <submittedName>
        <fullName evidence="2">Uncharacterized protein</fullName>
    </submittedName>
</protein>
<reference evidence="2" key="1">
    <citation type="submission" date="2012-05" db="EMBL/GenBank/DDBJ databases">
        <authorList>
            <person name="Krishnakumar V."/>
            <person name="Cheung F."/>
            <person name="Xiao Y."/>
            <person name="Chan A."/>
            <person name="Moskal W.A."/>
            <person name="Town C.D."/>
        </authorList>
    </citation>
    <scope>NUCLEOTIDE SEQUENCE</scope>
</reference>